<reference evidence="3" key="1">
    <citation type="journal article" date="2013" name="PLoS Genet.">
        <title>The genome of Spraguea lophii and the basis of host-microsporidian interactions.</title>
        <authorList>
            <person name="Campbell S.E."/>
            <person name="Williams T.A."/>
            <person name="Yousuf A."/>
            <person name="Soanes D.M."/>
            <person name="Paszkiewicz K.H."/>
            <person name="Williams B.A.P."/>
        </authorList>
    </citation>
    <scope>NUCLEOTIDE SEQUENCE [LARGE SCALE GENOMIC DNA]</scope>
    <source>
        <strain evidence="3">42_110</strain>
    </source>
</reference>
<gene>
    <name evidence="2" type="ORF">SLOPH_1111</name>
</gene>
<dbReference type="VEuPathDB" id="MicrosporidiaDB:SLOPH_1111"/>
<evidence type="ECO:0000256" key="1">
    <source>
        <dbReference type="SAM" id="Coils"/>
    </source>
</evidence>
<keyword evidence="3" id="KW-1185">Reference proteome</keyword>
<protein>
    <submittedName>
        <fullName evidence="2">Uncharacterized protein</fullName>
    </submittedName>
</protein>
<dbReference type="HOGENOM" id="CLU_1418343_0_0_1"/>
<dbReference type="AlphaFoldDB" id="S7W6W2"/>
<evidence type="ECO:0000313" key="3">
    <source>
        <dbReference type="Proteomes" id="UP000014978"/>
    </source>
</evidence>
<sequence length="193" mass="23361">MNINSREGIIYFYKKCKELPYLLDEFNYLQLKNDHLLQEIKTSEKKRIKLINTIESLKEEIKITYKEHEESKLEKNVYNSEKIESKDIYNVMIRYTKDRNLLPEELNIKNDDGINPLDYFYKEMDKKYVKIIIIPKGVINDNIIEDIINHNMDKLINEVKIIEDINKYFILYNTDIINKDCKLRTEKVRSEER</sequence>
<name>S7W6W2_SPRLO</name>
<dbReference type="InParanoid" id="S7W6W2"/>
<dbReference type="EMBL" id="ATCN01000717">
    <property type="protein sequence ID" value="EPR78541.1"/>
    <property type="molecule type" value="Genomic_DNA"/>
</dbReference>
<feature type="coiled-coil region" evidence="1">
    <location>
        <begin position="40"/>
        <end position="74"/>
    </location>
</feature>
<dbReference type="Proteomes" id="UP000014978">
    <property type="component" value="Unassembled WGS sequence"/>
</dbReference>
<proteinExistence type="predicted"/>
<feature type="non-terminal residue" evidence="2">
    <location>
        <position position="193"/>
    </location>
</feature>
<accession>S7W6W2</accession>
<organism evidence="2 3">
    <name type="scientific">Spraguea lophii (strain 42_110)</name>
    <name type="common">Microsporidian parasite</name>
    <dbReference type="NCBI Taxonomy" id="1358809"/>
    <lineage>
        <taxon>Eukaryota</taxon>
        <taxon>Fungi</taxon>
        <taxon>Fungi incertae sedis</taxon>
        <taxon>Microsporidia</taxon>
        <taxon>Spragueidae</taxon>
        <taxon>Spraguea</taxon>
    </lineage>
</organism>
<comment type="caution">
    <text evidence="2">The sequence shown here is derived from an EMBL/GenBank/DDBJ whole genome shotgun (WGS) entry which is preliminary data.</text>
</comment>
<evidence type="ECO:0000313" key="2">
    <source>
        <dbReference type="EMBL" id="EPR78541.1"/>
    </source>
</evidence>
<keyword evidence="1" id="KW-0175">Coiled coil</keyword>